<sequence>MVGLAAHAATECEQNYTATPATGGGTVHQSFVGLYGLDSNKAMASLKASAEKIHFQAIGDTKVAADGLMTTLVAQKATTAARGFPIVLMVSPKTGSAIIAFQLKEGVVAANARGNVCSFFDAADLKGQSVNASAKKSAQNAALALPLLARLNGGMTEEQSVADAVATAQANVTGVAAPAASPQASFARNPNDRGAAPDVADDRKVVTPKSTFNSADVDPSALAEGTATISGFTCGHVAGQQQTTPNQPITLFPYSTYLKQSIDLIDANRYKGDKVRVDIDKRIFDTRIDGKTNFKGDFKFTRLKPGRYIIMAIFQGDATTTRAHPGASYEPSTNTMYTWTDYEQVQTHAKSILQADVTVKQDGQVIDGVVVKPMGNGRFFVVLSSVCKLYRD</sequence>
<name>A0A0G9HHC5_9GAMM</name>
<evidence type="ECO:0000313" key="1">
    <source>
        <dbReference type="EMBL" id="APG05538.1"/>
    </source>
</evidence>
<keyword evidence="2" id="KW-1185">Reference proteome</keyword>
<dbReference type="Proteomes" id="UP000182987">
    <property type="component" value="Chromosome"/>
</dbReference>
<dbReference type="AlphaFoldDB" id="A0A0G9HHC5"/>
<accession>A0A0G9HHC5</accession>
<gene>
    <name evidence="1" type="ORF">BJI69_17615</name>
</gene>
<dbReference type="SUPFAM" id="SSF117074">
    <property type="entry name" value="Hypothetical protein PA1324"/>
    <property type="match status" value="1"/>
</dbReference>
<dbReference type="EMBL" id="CP017480">
    <property type="protein sequence ID" value="APG05538.1"/>
    <property type="molecule type" value="Genomic_DNA"/>
</dbReference>
<reference evidence="2" key="1">
    <citation type="submission" date="2016-09" db="EMBL/GenBank/DDBJ databases">
        <authorList>
            <person name="Lysoe E."/>
        </authorList>
    </citation>
    <scope>NUCLEOTIDE SEQUENCE [LARGE SCALE GENOMIC DNA]</scope>
    <source>
        <strain evidence="2">LJ96T</strain>
    </source>
</reference>
<evidence type="ECO:0000313" key="2">
    <source>
        <dbReference type="Proteomes" id="UP000182987"/>
    </source>
</evidence>
<proteinExistence type="predicted"/>
<dbReference type="PATRIC" id="fig|1440763.5.peg.2082"/>
<protein>
    <submittedName>
        <fullName evidence="1">Uncharacterized protein</fullName>
    </submittedName>
</protein>
<dbReference type="KEGG" id="lrz:BJI69_17615"/>
<organism evidence="1 2">
    <name type="scientific">Luteibacter rhizovicinus DSM 16549</name>
    <dbReference type="NCBI Taxonomy" id="1440763"/>
    <lineage>
        <taxon>Bacteria</taxon>
        <taxon>Pseudomonadati</taxon>
        <taxon>Pseudomonadota</taxon>
        <taxon>Gammaproteobacteria</taxon>
        <taxon>Lysobacterales</taxon>
        <taxon>Rhodanobacteraceae</taxon>
        <taxon>Luteibacter</taxon>
    </lineage>
</organism>